<feature type="compositionally biased region" description="Pro residues" evidence="1">
    <location>
        <begin position="51"/>
        <end position="67"/>
    </location>
</feature>
<dbReference type="EMBL" id="FOAP01000010">
    <property type="protein sequence ID" value="SEM01908.1"/>
    <property type="molecule type" value="Genomic_DNA"/>
</dbReference>
<proteinExistence type="predicted"/>
<evidence type="ECO:0000313" key="2">
    <source>
        <dbReference type="EMBL" id="SEM01908.1"/>
    </source>
</evidence>
<keyword evidence="3" id="KW-1185">Reference proteome</keyword>
<gene>
    <name evidence="2" type="ORF">SAMN05444354_110251</name>
</gene>
<sequence>MKSTPELTTPEAVQRRAGYQSLQPVQRPPYWGVDLDPARRPGVPMMRTDPQPFPHTRYPPEPQPGEPASPLHGRPNKTMPPVFGTAVPLRGLSGWVRKLAYRAPDHSPSHWLLMLLGDRVEFWGYRARRYLPVVVPLAAAVLLLRRARA</sequence>
<dbReference type="AlphaFoldDB" id="A0A1H7UZ39"/>
<dbReference type="RefSeq" id="WP_075008203.1">
    <property type="nucleotide sequence ID" value="NZ_FOAP01000010.1"/>
</dbReference>
<dbReference type="Proteomes" id="UP000182719">
    <property type="component" value="Unassembled WGS sequence"/>
</dbReference>
<name>A0A1H7UZ39_STIAU</name>
<evidence type="ECO:0000256" key="1">
    <source>
        <dbReference type="SAM" id="MobiDB-lite"/>
    </source>
</evidence>
<dbReference type="OrthoDB" id="6021991at2"/>
<organism evidence="2 3">
    <name type="scientific">Stigmatella aurantiaca</name>
    <dbReference type="NCBI Taxonomy" id="41"/>
    <lineage>
        <taxon>Bacteria</taxon>
        <taxon>Pseudomonadati</taxon>
        <taxon>Myxococcota</taxon>
        <taxon>Myxococcia</taxon>
        <taxon>Myxococcales</taxon>
        <taxon>Cystobacterineae</taxon>
        <taxon>Archangiaceae</taxon>
        <taxon>Stigmatella</taxon>
    </lineage>
</organism>
<feature type="region of interest" description="Disordered" evidence="1">
    <location>
        <begin position="1"/>
        <end position="82"/>
    </location>
</feature>
<evidence type="ECO:0000313" key="3">
    <source>
        <dbReference type="Proteomes" id="UP000182719"/>
    </source>
</evidence>
<accession>A0A1H7UZ39</accession>
<protein>
    <submittedName>
        <fullName evidence="2">Uncharacterized protein</fullName>
    </submittedName>
</protein>
<reference evidence="3" key="1">
    <citation type="submission" date="2016-10" db="EMBL/GenBank/DDBJ databases">
        <authorList>
            <person name="Varghese N."/>
            <person name="Submissions S."/>
        </authorList>
    </citation>
    <scope>NUCLEOTIDE SEQUENCE [LARGE SCALE GENOMIC DNA]</scope>
    <source>
        <strain evidence="3">DSM 17044</strain>
    </source>
</reference>